<evidence type="ECO:0000259" key="1">
    <source>
        <dbReference type="PROSITE" id="PS51186"/>
    </source>
</evidence>
<dbReference type="Gene3D" id="3.40.630.30">
    <property type="match status" value="1"/>
</dbReference>
<dbReference type="AlphaFoldDB" id="A0A1H1Y9F6"/>
<feature type="domain" description="N-acetyltransferase" evidence="1">
    <location>
        <begin position="13"/>
        <end position="179"/>
    </location>
</feature>
<keyword evidence="3" id="KW-1185">Reference proteome</keyword>
<keyword evidence="2" id="KW-0808">Transferase</keyword>
<gene>
    <name evidence="2" type="ORF">SAMN04489743_1928</name>
</gene>
<accession>A0A1H1Y9F6</accession>
<dbReference type="OrthoDB" id="3425968at2"/>
<name>A0A1H1Y9F6_9MICC</name>
<sequence>MGTDGFLGAVWIIPLRDLDADAQAIQLDAVARLRLQPGQERFVGDPLRMALTGLAEEGRHPFVMEAGGRAIGVLTLQSGAATLAGWPDDGSAWLLRGFLVDRRQQGKGLGTLGAAAAVVAAGKLERRHPTGASGVVLSVNEANGPGLAAYLKAGFVDHGRYTGGSAGPQRTLFMPFAKPQ</sequence>
<dbReference type="GO" id="GO:0016747">
    <property type="term" value="F:acyltransferase activity, transferring groups other than amino-acyl groups"/>
    <property type="evidence" value="ECO:0007669"/>
    <property type="project" value="InterPro"/>
</dbReference>
<reference evidence="3" key="1">
    <citation type="submission" date="2016-10" db="EMBL/GenBank/DDBJ databases">
        <authorList>
            <person name="Varghese N."/>
            <person name="Submissions S."/>
        </authorList>
    </citation>
    <scope>NUCLEOTIDE SEQUENCE [LARGE SCALE GENOMIC DNA]</scope>
    <source>
        <strain evidence="3">IMMIB L-1606</strain>
    </source>
</reference>
<dbReference type="InterPro" id="IPR000182">
    <property type="entry name" value="GNAT_dom"/>
</dbReference>
<dbReference type="Pfam" id="PF00583">
    <property type="entry name" value="Acetyltransf_1"/>
    <property type="match status" value="1"/>
</dbReference>
<dbReference type="EMBL" id="LT629779">
    <property type="protein sequence ID" value="SDT18083.1"/>
    <property type="molecule type" value="Genomic_DNA"/>
</dbReference>
<dbReference type="RefSeq" id="WP_091719529.1">
    <property type="nucleotide sequence ID" value="NZ_LT629779.1"/>
</dbReference>
<protein>
    <submittedName>
        <fullName evidence="2">Acetyltransferase (GNAT) family protein</fullName>
    </submittedName>
</protein>
<dbReference type="PROSITE" id="PS51186">
    <property type="entry name" value="GNAT"/>
    <property type="match status" value="1"/>
</dbReference>
<dbReference type="InterPro" id="IPR016181">
    <property type="entry name" value="Acyl_CoA_acyltransferase"/>
</dbReference>
<dbReference type="Proteomes" id="UP000198751">
    <property type="component" value="Chromosome I"/>
</dbReference>
<proteinExistence type="predicted"/>
<organism evidence="2 3">
    <name type="scientific">Pseudarthrobacter equi</name>
    <dbReference type="NCBI Taxonomy" id="728066"/>
    <lineage>
        <taxon>Bacteria</taxon>
        <taxon>Bacillati</taxon>
        <taxon>Actinomycetota</taxon>
        <taxon>Actinomycetes</taxon>
        <taxon>Micrococcales</taxon>
        <taxon>Micrococcaceae</taxon>
        <taxon>Pseudarthrobacter</taxon>
    </lineage>
</organism>
<evidence type="ECO:0000313" key="3">
    <source>
        <dbReference type="Proteomes" id="UP000198751"/>
    </source>
</evidence>
<evidence type="ECO:0000313" key="2">
    <source>
        <dbReference type="EMBL" id="SDT18083.1"/>
    </source>
</evidence>
<dbReference type="SUPFAM" id="SSF55729">
    <property type="entry name" value="Acyl-CoA N-acyltransferases (Nat)"/>
    <property type="match status" value="1"/>
</dbReference>